<dbReference type="AlphaFoldDB" id="A0A8E0RYM7"/>
<dbReference type="OrthoDB" id="10262929at2759"/>
<proteinExistence type="predicted"/>
<organism evidence="3 4">
    <name type="scientific">Fasciolopsis buskii</name>
    <dbReference type="NCBI Taxonomy" id="27845"/>
    <lineage>
        <taxon>Eukaryota</taxon>
        <taxon>Metazoa</taxon>
        <taxon>Spiralia</taxon>
        <taxon>Lophotrochozoa</taxon>
        <taxon>Platyhelminthes</taxon>
        <taxon>Trematoda</taxon>
        <taxon>Digenea</taxon>
        <taxon>Plagiorchiida</taxon>
        <taxon>Echinostomata</taxon>
        <taxon>Echinostomatoidea</taxon>
        <taxon>Fasciolidae</taxon>
        <taxon>Fasciolopsis</taxon>
    </lineage>
</organism>
<dbReference type="PANTHER" id="PTHR32083">
    <property type="entry name" value="CILIA AND FLAGELLA-ASSOCIATED PROTEIN 58-RELATED"/>
    <property type="match status" value="1"/>
</dbReference>
<dbReference type="EMBL" id="LUCM01005278">
    <property type="protein sequence ID" value="KAA0193057.1"/>
    <property type="molecule type" value="Genomic_DNA"/>
</dbReference>
<gene>
    <name evidence="3" type="ORF">FBUS_03023</name>
</gene>
<accession>A0A8E0RYM7</accession>
<feature type="coiled-coil region" evidence="2">
    <location>
        <begin position="470"/>
        <end position="511"/>
    </location>
</feature>
<evidence type="ECO:0000313" key="4">
    <source>
        <dbReference type="Proteomes" id="UP000728185"/>
    </source>
</evidence>
<sequence length="917" mass="106818">MSQSPEQNPFLIARPTDEAVICRVESQTEVASSAAFQSVDDQYYAGKLTSTEVAVYKARYMKLHEALKKTRDNEFSLIQLSKRFMSEIEDQEQELARADQFPDNAITEPSQMRAQILGYYNSAMETDERVEMLAYEAGLLKEERKLLNRDYSKLPTAELEALDDDVDIFAEMERRLKLVQTQCQDLWLDIDMLKMEAKRSREQYRQAADAEQEAQHEVAEMNRKLSDVKAEWVRACDLPGQYSKEAEKARKYKSNAEKELLNLQQEFSDLSDQQTELELQVQLLDTEELNNRAELAAVRLENTDKKQLLEKTIRNHDTWYEMEMMNRTEKARYLQRLLVSDQEKRDLLDEINRITKERDALIRHWKKCTLHLEFLSDSVRIVQQLHDKTRARYVVTPKYDGEMTARKRRLTRAIQMLQEELEEEKKRTIAEMGHVGRTVSVTTRRLSVLEHLRAENWELIRLTTSLSGGLAKAINEYSAARTRFEHLLEELAQIMAESDEQQKVLDELASRLADVSNLYTKMKLERNKCVSLLQASVKLALDTRERLRIHANEADIIIYRLQRFDQELIHERTLFGNAIVQRDHKRNEVCKMLQIQSEQQARREQMRRSIHRINLMFNQTEAETLSLKKAKERCAQMRNERAVLLIERNQEVYILQASGFPGESTLKIFKLKERIAAQDAASRYAGLALRAMQEEYEFLRRYKSQLSCYIRVEANQIPIHASLTTRLHGLIHELIGSRMELARLVELAEDPDIPGRLRLLGGKDPSQNELWITLGKLERRMAAKEEDMAEKNLTYEAVCRLVDSLQVRATAGKEDTLTLATEVNKIKARLLNMRNQMKTIYAELVVCGAERNELKQQVANLERKLDIYNLRMRSGHPPSPTLERKLRINLRIARMKQFGKYGEPLPVSQKPSILQTL</sequence>
<keyword evidence="4" id="KW-1185">Reference proteome</keyword>
<dbReference type="PANTHER" id="PTHR32083:SF34">
    <property type="entry name" value="COILED-COIL DOMAIN-CONTAINING PROTEIN 146"/>
    <property type="match status" value="1"/>
</dbReference>
<evidence type="ECO:0000313" key="3">
    <source>
        <dbReference type="EMBL" id="KAA0193057.1"/>
    </source>
</evidence>
<dbReference type="Proteomes" id="UP000728185">
    <property type="component" value="Unassembled WGS sequence"/>
</dbReference>
<feature type="coiled-coil region" evidence="2">
    <location>
        <begin position="190"/>
        <end position="303"/>
    </location>
</feature>
<comment type="caution">
    <text evidence="3">The sequence shown here is derived from an EMBL/GenBank/DDBJ whole genome shotgun (WGS) entry which is preliminary data.</text>
</comment>
<evidence type="ECO:0000256" key="1">
    <source>
        <dbReference type="ARBA" id="ARBA00023054"/>
    </source>
</evidence>
<dbReference type="GO" id="GO:0005856">
    <property type="term" value="C:cytoskeleton"/>
    <property type="evidence" value="ECO:0007669"/>
    <property type="project" value="TreeGrafter"/>
</dbReference>
<protein>
    <submittedName>
        <fullName evidence="3">Coiled-coil domain-containing protein</fullName>
    </submittedName>
</protein>
<name>A0A8E0RYM7_9TREM</name>
<evidence type="ECO:0000256" key="2">
    <source>
        <dbReference type="SAM" id="Coils"/>
    </source>
</evidence>
<reference evidence="3" key="1">
    <citation type="submission" date="2019-05" db="EMBL/GenBank/DDBJ databases">
        <title>Annotation for the trematode Fasciolopsis buski.</title>
        <authorList>
            <person name="Choi Y.-J."/>
        </authorList>
    </citation>
    <scope>NUCLEOTIDE SEQUENCE</scope>
    <source>
        <strain evidence="3">HT</strain>
        <tissue evidence="3">Whole worm</tissue>
    </source>
</reference>
<keyword evidence="1 2" id="KW-0175">Coiled coil</keyword>
<feature type="coiled-coil region" evidence="2">
    <location>
        <begin position="844"/>
        <end position="871"/>
    </location>
</feature>